<sequence length="381" mass="42826">MKGFIRLTRSLVVMLAAVFLFVGTVEAAGHQTIWINYLYTTMSNSAIVINGTTWVPLKKLASDMSFNLTFEAATRSITLIRPGQQAKFQMGSKSGVVNGKSVSLSNSIRIIKNTAHVPLVSMVRALGATPLFEKESGNLQIVDKPRFVSLSKAGRTYWVSQESGELYRMLPTSAKPEMLSKFPIKPRTSGSLSIKQVSKDTDLVLLHSRYISMFNEFDNSYQALISKDTVVKQMEYHYVGQYFKDQYGSKISSTQIYMTDGLNVQYINQDGTLGKLYELEKSTENKGPFLVEYATPKILLVRSTSTTALVAMNLIKGTSENLTQTLIPVENRKEWDRADPNDPYVLSRMLRLQADDGKELTFTFTTLITDKANKERYKYAE</sequence>
<feature type="domain" description="Copper amine oxidase-like N-terminal" evidence="1">
    <location>
        <begin position="39"/>
        <end position="136"/>
    </location>
</feature>
<dbReference type="SUPFAM" id="SSF55383">
    <property type="entry name" value="Copper amine oxidase, domain N"/>
    <property type="match status" value="1"/>
</dbReference>
<dbReference type="EMBL" id="JQCR01000003">
    <property type="protein sequence ID" value="KGE18040.1"/>
    <property type="molecule type" value="Genomic_DNA"/>
</dbReference>
<evidence type="ECO:0000259" key="1">
    <source>
        <dbReference type="Pfam" id="PF07833"/>
    </source>
</evidence>
<dbReference type="Proteomes" id="UP000029734">
    <property type="component" value="Unassembled WGS sequence"/>
</dbReference>
<gene>
    <name evidence="2" type="ORF">PWYN_26205</name>
</gene>
<accession>A0A098M646</accession>
<dbReference type="OrthoDB" id="2532945at2"/>
<dbReference type="AlphaFoldDB" id="A0A098M646"/>
<dbReference type="STRING" id="268407.PWYN_26205"/>
<proteinExistence type="predicted"/>
<comment type="caution">
    <text evidence="2">The sequence shown here is derived from an EMBL/GenBank/DDBJ whole genome shotgun (WGS) entry which is preliminary data.</text>
</comment>
<organism evidence="2 3">
    <name type="scientific">Paenibacillus wynnii</name>
    <dbReference type="NCBI Taxonomy" id="268407"/>
    <lineage>
        <taxon>Bacteria</taxon>
        <taxon>Bacillati</taxon>
        <taxon>Bacillota</taxon>
        <taxon>Bacilli</taxon>
        <taxon>Bacillales</taxon>
        <taxon>Paenibacillaceae</taxon>
        <taxon>Paenibacillus</taxon>
    </lineage>
</organism>
<dbReference type="Gene3D" id="3.30.457.10">
    <property type="entry name" value="Copper amine oxidase-like, N-terminal domain"/>
    <property type="match status" value="1"/>
</dbReference>
<evidence type="ECO:0000313" key="3">
    <source>
        <dbReference type="Proteomes" id="UP000029734"/>
    </source>
</evidence>
<reference evidence="2 3" key="2">
    <citation type="submission" date="2014-10" db="EMBL/GenBank/DDBJ databases">
        <title>Comparative genomics of the Paenibacillus odorifer group.</title>
        <authorList>
            <person name="Tsai Y.-C."/>
            <person name="Martin N."/>
            <person name="Korlach J."/>
            <person name="Wiedmann M."/>
        </authorList>
    </citation>
    <scope>NUCLEOTIDE SEQUENCE [LARGE SCALE GENOMIC DNA]</scope>
    <source>
        <strain evidence="2 3">DSM 18334</strain>
    </source>
</reference>
<evidence type="ECO:0000313" key="2">
    <source>
        <dbReference type="EMBL" id="KGE18040.1"/>
    </source>
</evidence>
<protein>
    <recommendedName>
        <fullName evidence="1">Copper amine oxidase-like N-terminal domain-containing protein</fullName>
    </recommendedName>
</protein>
<name>A0A098M646_9BACL</name>
<dbReference type="Pfam" id="PF07833">
    <property type="entry name" value="Cu_amine_oxidN1"/>
    <property type="match status" value="1"/>
</dbReference>
<dbReference type="InterPro" id="IPR012854">
    <property type="entry name" value="Cu_amine_oxidase-like_N"/>
</dbReference>
<dbReference type="InterPro" id="IPR036582">
    <property type="entry name" value="Mao_N_sf"/>
</dbReference>
<dbReference type="RefSeq" id="WP_036657757.1">
    <property type="nucleotide sequence ID" value="NZ_JQCR01000003.1"/>
</dbReference>
<dbReference type="eggNOG" id="ENOG50340IK">
    <property type="taxonomic scope" value="Bacteria"/>
</dbReference>
<reference evidence="2 3" key="1">
    <citation type="submission" date="2014-08" db="EMBL/GenBank/DDBJ databases">
        <authorList>
            <person name="den Bakker H.C."/>
        </authorList>
    </citation>
    <scope>NUCLEOTIDE SEQUENCE [LARGE SCALE GENOMIC DNA]</scope>
    <source>
        <strain evidence="2 3">DSM 18334</strain>
    </source>
</reference>
<keyword evidence="3" id="KW-1185">Reference proteome</keyword>